<dbReference type="Proteomes" id="UP000316330">
    <property type="component" value="Unassembled WGS sequence"/>
</dbReference>
<comment type="caution">
    <text evidence="2">The sequence shown here is derived from an EMBL/GenBank/DDBJ whole genome shotgun (WGS) entry which is preliminary data.</text>
</comment>
<keyword evidence="3" id="KW-1185">Reference proteome</keyword>
<keyword evidence="1" id="KW-0732">Signal</keyword>
<proteinExistence type="predicted"/>
<reference evidence="2 3" key="1">
    <citation type="submission" date="2019-07" db="EMBL/GenBank/DDBJ databases">
        <authorList>
            <person name="Kim J."/>
        </authorList>
    </citation>
    <scope>NUCLEOTIDE SEQUENCE [LARGE SCALE GENOMIC DNA]</scope>
    <source>
        <strain evidence="2 3">G13</strain>
    </source>
</reference>
<evidence type="ECO:0000313" key="2">
    <source>
        <dbReference type="EMBL" id="TVY04557.1"/>
    </source>
</evidence>
<evidence type="ECO:0008006" key="4">
    <source>
        <dbReference type="Google" id="ProtNLM"/>
    </source>
</evidence>
<evidence type="ECO:0000313" key="3">
    <source>
        <dbReference type="Proteomes" id="UP000316330"/>
    </source>
</evidence>
<feature type="chain" id="PRO_5038710508" description="ABC transporter periplasmic binding protein yphF" evidence="1">
    <location>
        <begin position="24"/>
        <end position="243"/>
    </location>
</feature>
<sequence length="243" mass="26634">MIVRLLPKALAAVLASLALLLLAGCMYPEDQSPGNNASAREAVLTVQDAVDRYREQTGLLPIQNADETIPQYEKYKVDFGKLKRLGYVSQVPGAAFESGGAYQFLIIDEETNPLVRLLDLTVFQSVAGVQKKVDEYRAGHANRNPAGDEVYPGFASVDFSKLGMKSLEIRSMYSRQTLNLLVDEAGQVFVDYGIDIATALNKAEVKPGANEDLRRMLIDASYFVPVRSPAYQLVNGEPTAVRS</sequence>
<dbReference type="RefSeq" id="WP_144698192.1">
    <property type="nucleotide sequence ID" value="NZ_VNJJ01000001.1"/>
</dbReference>
<organism evidence="2 3">
    <name type="scientific">Cohnella terricola</name>
    <dbReference type="NCBI Taxonomy" id="1289167"/>
    <lineage>
        <taxon>Bacteria</taxon>
        <taxon>Bacillati</taxon>
        <taxon>Bacillota</taxon>
        <taxon>Bacilli</taxon>
        <taxon>Bacillales</taxon>
        <taxon>Paenibacillaceae</taxon>
        <taxon>Cohnella</taxon>
    </lineage>
</organism>
<gene>
    <name evidence="2" type="ORF">FPZ45_03005</name>
</gene>
<dbReference type="EMBL" id="VNJJ01000001">
    <property type="protein sequence ID" value="TVY04557.1"/>
    <property type="molecule type" value="Genomic_DNA"/>
</dbReference>
<evidence type="ECO:0000256" key="1">
    <source>
        <dbReference type="SAM" id="SignalP"/>
    </source>
</evidence>
<accession>A0A559JXI9</accession>
<dbReference type="OrthoDB" id="2449131at2"/>
<feature type="signal peptide" evidence="1">
    <location>
        <begin position="1"/>
        <end position="23"/>
    </location>
</feature>
<name>A0A559JXI9_9BACL</name>
<dbReference type="AlphaFoldDB" id="A0A559JXI9"/>
<dbReference type="PROSITE" id="PS51257">
    <property type="entry name" value="PROKAR_LIPOPROTEIN"/>
    <property type="match status" value="1"/>
</dbReference>
<protein>
    <recommendedName>
        <fullName evidence="4">ABC transporter periplasmic binding protein yphF</fullName>
    </recommendedName>
</protein>